<dbReference type="OrthoDB" id="851428at2759"/>
<proteinExistence type="predicted"/>
<dbReference type="AlphaFoldDB" id="A0A9D3UG51"/>
<evidence type="ECO:0000313" key="1">
    <source>
        <dbReference type="EMBL" id="KAH1040052.1"/>
    </source>
</evidence>
<evidence type="ECO:0000313" key="2">
    <source>
        <dbReference type="Proteomes" id="UP000828251"/>
    </source>
</evidence>
<sequence length="107" mass="12328">MDSKSKQSPLTLGVDNPELGTEALTKLIREVLEEVFEARFKADDETLQARHLECNKKRDHSLLKQEARSVKRVKTCPNFSTCEHCKRCHLGEYGSLEHRVRDCTIPF</sequence>
<name>A0A9D3UG51_9ROSI</name>
<gene>
    <name evidence="1" type="ORF">J1N35_041795</name>
</gene>
<dbReference type="Proteomes" id="UP000828251">
    <property type="component" value="Unassembled WGS sequence"/>
</dbReference>
<organism evidence="1 2">
    <name type="scientific">Gossypium stocksii</name>
    <dbReference type="NCBI Taxonomy" id="47602"/>
    <lineage>
        <taxon>Eukaryota</taxon>
        <taxon>Viridiplantae</taxon>
        <taxon>Streptophyta</taxon>
        <taxon>Embryophyta</taxon>
        <taxon>Tracheophyta</taxon>
        <taxon>Spermatophyta</taxon>
        <taxon>Magnoliopsida</taxon>
        <taxon>eudicotyledons</taxon>
        <taxon>Gunneridae</taxon>
        <taxon>Pentapetalae</taxon>
        <taxon>rosids</taxon>
        <taxon>malvids</taxon>
        <taxon>Malvales</taxon>
        <taxon>Malvaceae</taxon>
        <taxon>Malvoideae</taxon>
        <taxon>Gossypium</taxon>
    </lineage>
</organism>
<reference evidence="1 2" key="1">
    <citation type="journal article" date="2021" name="Plant Biotechnol. J.">
        <title>Multi-omics assisted identification of the key and species-specific regulatory components of drought-tolerant mechanisms in Gossypium stocksii.</title>
        <authorList>
            <person name="Yu D."/>
            <person name="Ke L."/>
            <person name="Zhang D."/>
            <person name="Wu Y."/>
            <person name="Sun Y."/>
            <person name="Mei J."/>
            <person name="Sun J."/>
            <person name="Sun Y."/>
        </authorList>
    </citation>
    <scope>NUCLEOTIDE SEQUENCE [LARGE SCALE GENOMIC DNA]</scope>
    <source>
        <strain evidence="2">cv. E1</strain>
        <tissue evidence="1">Leaf</tissue>
    </source>
</reference>
<comment type="caution">
    <text evidence="1">The sequence shown here is derived from an EMBL/GenBank/DDBJ whole genome shotgun (WGS) entry which is preliminary data.</text>
</comment>
<protein>
    <submittedName>
        <fullName evidence="1">Uncharacterized protein</fullName>
    </submittedName>
</protein>
<keyword evidence="2" id="KW-1185">Reference proteome</keyword>
<dbReference type="EMBL" id="JAIQCV010000012">
    <property type="protein sequence ID" value="KAH1040052.1"/>
    <property type="molecule type" value="Genomic_DNA"/>
</dbReference>
<accession>A0A9D3UG51</accession>